<keyword evidence="3" id="KW-1185">Reference proteome</keyword>
<feature type="compositionally biased region" description="Polar residues" evidence="1">
    <location>
        <begin position="192"/>
        <end position="204"/>
    </location>
</feature>
<gene>
    <name evidence="2" type="ORF">NCTC11532_00671</name>
</gene>
<dbReference type="RefSeq" id="WP_031563860.1">
    <property type="nucleotide sequence ID" value="NZ_CAAAIS010000002.1"/>
</dbReference>
<organism evidence="2 3">
    <name type="scientific">Legionella wadsworthii</name>
    <dbReference type="NCBI Taxonomy" id="28088"/>
    <lineage>
        <taxon>Bacteria</taxon>
        <taxon>Pseudomonadati</taxon>
        <taxon>Pseudomonadota</taxon>
        <taxon>Gammaproteobacteria</taxon>
        <taxon>Legionellales</taxon>
        <taxon>Legionellaceae</taxon>
        <taxon>Legionella</taxon>
    </lineage>
</organism>
<feature type="compositionally biased region" description="Polar residues" evidence="1">
    <location>
        <begin position="164"/>
        <end position="173"/>
    </location>
</feature>
<dbReference type="Proteomes" id="UP000255297">
    <property type="component" value="Unassembled WGS sequence"/>
</dbReference>
<dbReference type="EMBL" id="UGPB01000001">
    <property type="protein sequence ID" value="STY28496.1"/>
    <property type="molecule type" value="Genomic_DNA"/>
</dbReference>
<proteinExistence type="predicted"/>
<evidence type="ECO:0000256" key="1">
    <source>
        <dbReference type="SAM" id="MobiDB-lite"/>
    </source>
</evidence>
<feature type="region of interest" description="Disordered" evidence="1">
    <location>
        <begin position="118"/>
        <end position="229"/>
    </location>
</feature>
<protein>
    <submittedName>
        <fullName evidence="2">Uncharacterized protein</fullName>
    </submittedName>
</protein>
<accession>A0A378LNL0</accession>
<evidence type="ECO:0000313" key="3">
    <source>
        <dbReference type="Proteomes" id="UP000255297"/>
    </source>
</evidence>
<reference evidence="2 3" key="1">
    <citation type="submission" date="2018-06" db="EMBL/GenBank/DDBJ databases">
        <authorList>
            <consortium name="Pathogen Informatics"/>
            <person name="Doyle S."/>
        </authorList>
    </citation>
    <scope>NUCLEOTIDE SEQUENCE [LARGE SCALE GENOMIC DNA]</scope>
    <source>
        <strain evidence="2 3">NCTC11532</strain>
    </source>
</reference>
<dbReference type="AlphaFoldDB" id="A0A378LNL0"/>
<sequence length="294" mass="33993">MKPYGLDNWMVMASQMQKPFQEMLDLNVNTFKNLNYLTFQDISSMKDPGELFNKHMKLLMKNSQMMLDYLEQSYQLWQSSLLPFSKPLKENAVQFFKDSNAELSENKKDDAVSMLKMRKSTQSKNMETRNETAAPQKKTKSAKKKTESKTASLQNKVVPEQKTVKSIQKQQESAPKKTIPKSIKETPKRTQAKSNSKNNASFPQINAEKKQNEWPELSKNISDKPKKNSKLKMTQLERKMQMPDPKAGLLLNEMSIHNEPVDLKELDVIPEHHIIHTEHPMPEQEGKGKNPFKK</sequence>
<evidence type="ECO:0000313" key="2">
    <source>
        <dbReference type="EMBL" id="STY28496.1"/>
    </source>
</evidence>
<name>A0A378LNL0_9GAMM</name>